<keyword evidence="4" id="KW-0472">Membrane</keyword>
<evidence type="ECO:0000256" key="1">
    <source>
        <dbReference type="ARBA" id="ARBA00022527"/>
    </source>
</evidence>
<dbReference type="Gene3D" id="1.10.510.10">
    <property type="entry name" value="Transferase(Phosphotransferase) domain 1"/>
    <property type="match status" value="1"/>
</dbReference>
<dbReference type="GO" id="GO:0004674">
    <property type="term" value="F:protein serine/threonine kinase activity"/>
    <property type="evidence" value="ECO:0007669"/>
    <property type="project" value="UniProtKB-KW"/>
</dbReference>
<dbReference type="Pfam" id="PF00069">
    <property type="entry name" value="Pkinase"/>
    <property type="match status" value="1"/>
</dbReference>
<dbReference type="InterPro" id="IPR000719">
    <property type="entry name" value="Prot_kinase_dom"/>
</dbReference>
<keyword evidence="3" id="KW-0067">ATP-binding</keyword>
<dbReference type="InterPro" id="IPR011009">
    <property type="entry name" value="Kinase-like_dom_sf"/>
</dbReference>
<keyword evidence="1" id="KW-0418">Kinase</keyword>
<dbReference type="InterPro" id="IPR050117">
    <property type="entry name" value="MAPK"/>
</dbReference>
<dbReference type="Proteomes" id="UP000654370">
    <property type="component" value="Unassembled WGS sequence"/>
</dbReference>
<evidence type="ECO:0000256" key="2">
    <source>
        <dbReference type="ARBA" id="ARBA00022741"/>
    </source>
</evidence>
<evidence type="ECO:0000259" key="5">
    <source>
        <dbReference type="PROSITE" id="PS50011"/>
    </source>
</evidence>
<feature type="transmembrane region" description="Helical" evidence="4">
    <location>
        <begin position="21"/>
        <end position="45"/>
    </location>
</feature>
<sequence length="156" mass="17563">NIRNPVRANRAGTRGFRAPEVLLRVVHQTVSIDIWAVGVILLSILTSRFPFFQSEDDADALVEVAGVFGLREVKECASIHNRTFHTNIPNVPKTRISFLKLCLVLNKERAEQWGDENLRLAVDLLEKILVLDCNRRISAEEAINHPFLSPNAQNPS</sequence>
<keyword evidence="4" id="KW-0812">Transmembrane</keyword>
<keyword evidence="7" id="KW-1185">Reference proteome</keyword>
<gene>
    <name evidence="6" type="ORF">INT43_005833</name>
</gene>
<dbReference type="PROSITE" id="PS50011">
    <property type="entry name" value="PROTEIN_KINASE_DOM"/>
    <property type="match status" value="1"/>
</dbReference>
<dbReference type="OrthoDB" id="10020333at2759"/>
<accession>A0A8H7U7T5</accession>
<evidence type="ECO:0000256" key="4">
    <source>
        <dbReference type="SAM" id="Phobius"/>
    </source>
</evidence>
<dbReference type="AlphaFoldDB" id="A0A8H7U7T5"/>
<evidence type="ECO:0000313" key="6">
    <source>
        <dbReference type="EMBL" id="KAG2174771.1"/>
    </source>
</evidence>
<dbReference type="SUPFAM" id="SSF56112">
    <property type="entry name" value="Protein kinase-like (PK-like)"/>
    <property type="match status" value="1"/>
</dbReference>
<comment type="caution">
    <text evidence="6">The sequence shown here is derived from an EMBL/GenBank/DDBJ whole genome shotgun (WGS) entry which is preliminary data.</text>
</comment>
<keyword evidence="4" id="KW-1133">Transmembrane helix</keyword>
<feature type="non-terminal residue" evidence="6">
    <location>
        <position position="1"/>
    </location>
</feature>
<evidence type="ECO:0000313" key="7">
    <source>
        <dbReference type="Proteomes" id="UP000654370"/>
    </source>
</evidence>
<keyword evidence="2" id="KW-0547">Nucleotide-binding</keyword>
<feature type="domain" description="Protein kinase" evidence="5">
    <location>
        <begin position="1"/>
        <end position="148"/>
    </location>
</feature>
<dbReference type="EMBL" id="JAEPQZ010000012">
    <property type="protein sequence ID" value="KAG2174771.1"/>
    <property type="molecule type" value="Genomic_DNA"/>
</dbReference>
<protein>
    <recommendedName>
        <fullName evidence="5">Protein kinase domain-containing protein</fullName>
    </recommendedName>
</protein>
<keyword evidence="1" id="KW-0808">Transferase</keyword>
<organism evidence="6 7">
    <name type="scientific">Mortierella isabellina</name>
    <name type="common">Filamentous fungus</name>
    <name type="synonym">Umbelopsis isabellina</name>
    <dbReference type="NCBI Taxonomy" id="91625"/>
    <lineage>
        <taxon>Eukaryota</taxon>
        <taxon>Fungi</taxon>
        <taxon>Fungi incertae sedis</taxon>
        <taxon>Mucoromycota</taxon>
        <taxon>Mucoromycotina</taxon>
        <taxon>Umbelopsidomycetes</taxon>
        <taxon>Umbelopsidales</taxon>
        <taxon>Umbelopsidaceae</taxon>
        <taxon>Umbelopsis</taxon>
    </lineage>
</organism>
<name>A0A8H7U7T5_MORIS</name>
<dbReference type="GO" id="GO:0005524">
    <property type="term" value="F:ATP binding"/>
    <property type="evidence" value="ECO:0007669"/>
    <property type="project" value="UniProtKB-KW"/>
</dbReference>
<proteinExistence type="predicted"/>
<dbReference type="PANTHER" id="PTHR24055">
    <property type="entry name" value="MITOGEN-ACTIVATED PROTEIN KINASE"/>
    <property type="match status" value="1"/>
</dbReference>
<keyword evidence="1" id="KW-0723">Serine/threonine-protein kinase</keyword>
<reference evidence="6" key="1">
    <citation type="submission" date="2020-12" db="EMBL/GenBank/DDBJ databases">
        <title>Metabolic potential, ecology and presence of endohyphal bacteria is reflected in genomic diversity of Mucoromycotina.</title>
        <authorList>
            <person name="Muszewska A."/>
            <person name="Okrasinska A."/>
            <person name="Steczkiewicz K."/>
            <person name="Drgas O."/>
            <person name="Orlowska M."/>
            <person name="Perlinska-Lenart U."/>
            <person name="Aleksandrzak-Piekarczyk T."/>
            <person name="Szatraj K."/>
            <person name="Zielenkiewicz U."/>
            <person name="Pilsyk S."/>
            <person name="Malc E."/>
            <person name="Mieczkowski P."/>
            <person name="Kruszewska J.S."/>
            <person name="Biernat P."/>
            <person name="Pawlowska J."/>
        </authorList>
    </citation>
    <scope>NUCLEOTIDE SEQUENCE</scope>
    <source>
        <strain evidence="6">WA0000067209</strain>
    </source>
</reference>
<evidence type="ECO:0000256" key="3">
    <source>
        <dbReference type="ARBA" id="ARBA00022840"/>
    </source>
</evidence>